<keyword evidence="3 6" id="KW-0238">DNA-binding</keyword>
<comment type="similarity">
    <text evidence="1">Belongs to the LysR transcriptional regulatory family.</text>
</comment>
<dbReference type="PANTHER" id="PTHR30346:SF29">
    <property type="entry name" value="LYSR SUBSTRATE-BINDING"/>
    <property type="match status" value="1"/>
</dbReference>
<evidence type="ECO:0000259" key="5">
    <source>
        <dbReference type="PROSITE" id="PS50931"/>
    </source>
</evidence>
<evidence type="ECO:0000256" key="2">
    <source>
        <dbReference type="ARBA" id="ARBA00023015"/>
    </source>
</evidence>
<comment type="caution">
    <text evidence="6">The sequence shown here is derived from an EMBL/GenBank/DDBJ whole genome shotgun (WGS) entry which is preliminary data.</text>
</comment>
<evidence type="ECO:0000313" key="6">
    <source>
        <dbReference type="EMBL" id="MBB3326640.1"/>
    </source>
</evidence>
<dbReference type="RefSeq" id="WP_183337549.1">
    <property type="nucleotide sequence ID" value="NZ_JACHZG010000001.1"/>
</dbReference>
<sequence length="299" mass="30771">MDARQLAVLRELGDRGSVTAVAEALFITPSAVSQQLAALQRNVPVALTRRRGRTLVLTDAGQALAAAATEVATALARADAAVDVFLADPRGPVRVSAFSSAATAFFPPLLRATSAGGPPVVCAEHDVAQSRFPALCADHDVVLAHRLDHSPPWPTTVSVTSLLREPLDVALPADHPLTGQASVGVDQVVGQPWIAVHEGFPLLAPLEAIAAAGGRPLTIAHRVNDLTVVAGLVAAGGGIALMPRHTAPSHAGVVLRPLGDLVLARHVDALVRPEGAYRAAVTDVLDVLTRAAGRLVGDG</sequence>
<dbReference type="InterPro" id="IPR036390">
    <property type="entry name" value="WH_DNA-bd_sf"/>
</dbReference>
<feature type="domain" description="HTH lysR-type" evidence="5">
    <location>
        <begin position="1"/>
        <end position="58"/>
    </location>
</feature>
<dbReference type="EMBL" id="JACHZG010000001">
    <property type="protein sequence ID" value="MBB3326640.1"/>
    <property type="molecule type" value="Genomic_DNA"/>
</dbReference>
<name>A0A7W5JUN0_9ACTN</name>
<keyword evidence="4" id="KW-0804">Transcription</keyword>
<protein>
    <submittedName>
        <fullName evidence="6">DNA-binding transcriptional LysR family regulator</fullName>
    </submittedName>
</protein>
<organism evidence="6 7">
    <name type="scientific">Microlunatus antarcticus</name>
    <dbReference type="NCBI Taxonomy" id="53388"/>
    <lineage>
        <taxon>Bacteria</taxon>
        <taxon>Bacillati</taxon>
        <taxon>Actinomycetota</taxon>
        <taxon>Actinomycetes</taxon>
        <taxon>Propionibacteriales</taxon>
        <taxon>Propionibacteriaceae</taxon>
        <taxon>Microlunatus</taxon>
    </lineage>
</organism>
<dbReference type="GO" id="GO:0032993">
    <property type="term" value="C:protein-DNA complex"/>
    <property type="evidence" value="ECO:0007669"/>
    <property type="project" value="TreeGrafter"/>
</dbReference>
<reference evidence="6 7" key="1">
    <citation type="submission" date="2020-08" db="EMBL/GenBank/DDBJ databases">
        <title>Sequencing the genomes of 1000 actinobacteria strains.</title>
        <authorList>
            <person name="Klenk H.-P."/>
        </authorList>
    </citation>
    <scope>NUCLEOTIDE SEQUENCE [LARGE SCALE GENOMIC DNA]</scope>
    <source>
        <strain evidence="6 7">DSM 11053</strain>
    </source>
</reference>
<evidence type="ECO:0000313" key="7">
    <source>
        <dbReference type="Proteomes" id="UP000565572"/>
    </source>
</evidence>
<proteinExistence type="inferred from homology"/>
<dbReference type="Proteomes" id="UP000565572">
    <property type="component" value="Unassembled WGS sequence"/>
</dbReference>
<evidence type="ECO:0000256" key="1">
    <source>
        <dbReference type="ARBA" id="ARBA00009437"/>
    </source>
</evidence>
<accession>A0A7W5JUN0</accession>
<dbReference type="SUPFAM" id="SSF53850">
    <property type="entry name" value="Periplasmic binding protein-like II"/>
    <property type="match status" value="1"/>
</dbReference>
<keyword evidence="7" id="KW-1185">Reference proteome</keyword>
<dbReference type="PROSITE" id="PS50931">
    <property type="entry name" value="HTH_LYSR"/>
    <property type="match status" value="1"/>
</dbReference>
<evidence type="ECO:0000256" key="3">
    <source>
        <dbReference type="ARBA" id="ARBA00023125"/>
    </source>
</evidence>
<dbReference type="Gene3D" id="1.10.10.10">
    <property type="entry name" value="Winged helix-like DNA-binding domain superfamily/Winged helix DNA-binding domain"/>
    <property type="match status" value="1"/>
</dbReference>
<dbReference type="Pfam" id="PF03466">
    <property type="entry name" value="LysR_substrate"/>
    <property type="match status" value="1"/>
</dbReference>
<dbReference type="SUPFAM" id="SSF46785">
    <property type="entry name" value="Winged helix' DNA-binding domain"/>
    <property type="match status" value="1"/>
</dbReference>
<gene>
    <name evidence="6" type="ORF">FHX39_001584</name>
</gene>
<dbReference type="Pfam" id="PF00126">
    <property type="entry name" value="HTH_1"/>
    <property type="match status" value="1"/>
</dbReference>
<keyword evidence="2" id="KW-0805">Transcription regulation</keyword>
<dbReference type="PANTHER" id="PTHR30346">
    <property type="entry name" value="TRANSCRIPTIONAL DUAL REGULATOR HCAR-RELATED"/>
    <property type="match status" value="1"/>
</dbReference>
<dbReference type="Gene3D" id="3.40.190.10">
    <property type="entry name" value="Periplasmic binding protein-like II"/>
    <property type="match status" value="2"/>
</dbReference>
<dbReference type="GO" id="GO:0003700">
    <property type="term" value="F:DNA-binding transcription factor activity"/>
    <property type="evidence" value="ECO:0007669"/>
    <property type="project" value="InterPro"/>
</dbReference>
<dbReference type="InterPro" id="IPR005119">
    <property type="entry name" value="LysR_subst-bd"/>
</dbReference>
<dbReference type="AlphaFoldDB" id="A0A7W5JUN0"/>
<dbReference type="InterPro" id="IPR000847">
    <property type="entry name" value="LysR_HTH_N"/>
</dbReference>
<dbReference type="InterPro" id="IPR036388">
    <property type="entry name" value="WH-like_DNA-bd_sf"/>
</dbReference>
<evidence type="ECO:0000256" key="4">
    <source>
        <dbReference type="ARBA" id="ARBA00023163"/>
    </source>
</evidence>
<dbReference type="GO" id="GO:0003677">
    <property type="term" value="F:DNA binding"/>
    <property type="evidence" value="ECO:0007669"/>
    <property type="project" value="UniProtKB-KW"/>
</dbReference>